<dbReference type="SUPFAM" id="SSF100879">
    <property type="entry name" value="Lesion bypass DNA polymerase (Y-family), little finger domain"/>
    <property type="match status" value="1"/>
</dbReference>
<evidence type="ECO:0000259" key="18">
    <source>
        <dbReference type="PROSITE" id="PS50173"/>
    </source>
</evidence>
<feature type="active site" evidence="16">
    <location>
        <position position="123"/>
    </location>
</feature>
<protein>
    <recommendedName>
        <fullName evidence="16">DNA polymerase IV</fullName>
        <shortName evidence="16">Pol IV</shortName>
        <ecNumber evidence="16">2.7.7.7</ecNumber>
    </recommendedName>
</protein>
<organism evidence="19 21">
    <name type="scientific">Aerococcus sanguinicola</name>
    <dbReference type="NCBI Taxonomy" id="119206"/>
    <lineage>
        <taxon>Bacteria</taxon>
        <taxon>Bacillati</taxon>
        <taxon>Bacillota</taxon>
        <taxon>Bacilli</taxon>
        <taxon>Lactobacillales</taxon>
        <taxon>Aerococcaceae</taxon>
        <taxon>Aerococcus</taxon>
    </lineage>
</organism>
<comment type="subcellular location">
    <subcellularLocation>
        <location evidence="1 16">Cytoplasm</location>
    </subcellularLocation>
</comment>
<evidence type="ECO:0000256" key="1">
    <source>
        <dbReference type="ARBA" id="ARBA00004496"/>
    </source>
</evidence>
<evidence type="ECO:0000256" key="10">
    <source>
        <dbReference type="ARBA" id="ARBA00022763"/>
    </source>
</evidence>
<dbReference type="NCBIfam" id="NF002677">
    <property type="entry name" value="PRK02406.1"/>
    <property type="match status" value="1"/>
</dbReference>
<evidence type="ECO:0000256" key="15">
    <source>
        <dbReference type="ARBA" id="ARBA00049244"/>
    </source>
</evidence>
<dbReference type="Gene3D" id="3.30.70.270">
    <property type="match status" value="1"/>
</dbReference>
<dbReference type="InterPro" id="IPR050116">
    <property type="entry name" value="DNA_polymerase-Y"/>
</dbReference>
<feature type="binding site" evidence="16">
    <location>
        <position position="24"/>
    </location>
    <ligand>
        <name>Mg(2+)</name>
        <dbReference type="ChEBI" id="CHEBI:18420"/>
    </ligand>
</feature>
<dbReference type="GO" id="GO:0042276">
    <property type="term" value="P:error-prone translesion synthesis"/>
    <property type="evidence" value="ECO:0007669"/>
    <property type="project" value="TreeGrafter"/>
</dbReference>
<keyword evidence="11 16" id="KW-0460">Magnesium</keyword>
<dbReference type="AlphaFoldDB" id="A0A109RDH0"/>
<dbReference type="GO" id="GO:0003887">
    <property type="term" value="F:DNA-directed DNA polymerase activity"/>
    <property type="evidence" value="ECO:0007669"/>
    <property type="project" value="UniProtKB-UniRule"/>
</dbReference>
<evidence type="ECO:0000256" key="2">
    <source>
        <dbReference type="ARBA" id="ARBA00010945"/>
    </source>
</evidence>
<dbReference type="GO" id="GO:0009432">
    <property type="term" value="P:SOS response"/>
    <property type="evidence" value="ECO:0007669"/>
    <property type="project" value="TreeGrafter"/>
</dbReference>
<evidence type="ECO:0000256" key="16">
    <source>
        <dbReference type="HAMAP-Rule" id="MF_01113"/>
    </source>
</evidence>
<dbReference type="Gene3D" id="3.40.1170.60">
    <property type="match status" value="1"/>
</dbReference>
<evidence type="ECO:0000256" key="7">
    <source>
        <dbReference type="ARBA" id="ARBA00022695"/>
    </source>
</evidence>
<feature type="compositionally biased region" description="Basic and acidic residues" evidence="17">
    <location>
        <begin position="380"/>
        <end position="389"/>
    </location>
</feature>
<reference evidence="21" key="2">
    <citation type="submission" date="2016-01" db="EMBL/GenBank/DDBJ databases">
        <title>Six Aerococcus type strain genome sequencing and assembly using PacBio and Illumina Hiseq.</title>
        <authorList>
            <person name="Carkaci D."/>
            <person name="Dargis R."/>
            <person name="Nielsen X.C."/>
            <person name="Skovgaard O."/>
            <person name="Fuursted K."/>
            <person name="Christensen J.J."/>
        </authorList>
    </citation>
    <scope>NUCLEOTIDE SEQUENCE [LARGE SCALE GENOMIC DNA]</scope>
    <source>
        <strain evidence="21">CCUG43001</strain>
    </source>
</reference>
<feature type="binding site" evidence="16">
    <location>
        <position position="122"/>
    </location>
    <ligand>
        <name>Mg(2+)</name>
        <dbReference type="ChEBI" id="CHEBI:18420"/>
    </ligand>
</feature>
<evidence type="ECO:0000256" key="4">
    <source>
        <dbReference type="ARBA" id="ARBA00022457"/>
    </source>
</evidence>
<dbReference type="Gene3D" id="1.10.150.20">
    <property type="entry name" value="5' to 3' exonuclease, C-terminal subdomain"/>
    <property type="match status" value="1"/>
</dbReference>
<evidence type="ECO:0000313" key="19">
    <source>
        <dbReference type="EMBL" id="AMB94599.1"/>
    </source>
</evidence>
<dbReference type="InterPro" id="IPR017961">
    <property type="entry name" value="DNA_pol_Y-fam_little_finger"/>
</dbReference>
<dbReference type="Proteomes" id="UP000234239">
    <property type="component" value="Unassembled WGS sequence"/>
</dbReference>
<evidence type="ECO:0000313" key="21">
    <source>
        <dbReference type="Proteomes" id="UP000069912"/>
    </source>
</evidence>
<sequence length="389" mass="44514">MRTIGILEFEEPKIEAKRKILHVDMDAFYASIEQRDEPSYRGKPLVIARHPKENSGKGVVATASYEARKFGIHSAMSAAEAYRLCPQAIFVPARHAYYREVSAQVREIFARYTDLIEPLSIDEAFLDVTENKLNQPYAMYLARDIQESIYQELRLTASIGVSYNKFLAKLASDYRKPGGMTVITPKRALAFLDQLPVDDFYGIGKKSAERLHERGVHKGSDLRALSQEECLEIFGKLGLRIYERVRGVDDRPVRVKRQRKSISKETTLYPFLYHEDEVRQQLQRLAAEVSQSAEDKGLHGQVVTLKFRYPDFATMTRQRSLQTPIYDAEEIAFHAEDLWEEFGQVDQGIRLLGVGLSELTAQDFENLSLPLKPPTPDYQAETKEKKDDD</sequence>
<dbReference type="InterPro" id="IPR022880">
    <property type="entry name" value="DNApol_IV"/>
</dbReference>
<dbReference type="KEGG" id="asan:AWM72_07450"/>
<evidence type="ECO:0000256" key="11">
    <source>
        <dbReference type="ARBA" id="ARBA00022842"/>
    </source>
</evidence>
<dbReference type="Proteomes" id="UP000069912">
    <property type="component" value="Chromosome"/>
</dbReference>
<comment type="similarity">
    <text evidence="2 16">Belongs to the DNA polymerase type-Y family.</text>
</comment>
<evidence type="ECO:0000256" key="14">
    <source>
        <dbReference type="ARBA" id="ARBA00023204"/>
    </source>
</evidence>
<keyword evidence="5 16" id="KW-0963">Cytoplasm</keyword>
<dbReference type="GO" id="GO:0005829">
    <property type="term" value="C:cytosol"/>
    <property type="evidence" value="ECO:0007669"/>
    <property type="project" value="TreeGrafter"/>
</dbReference>
<reference evidence="20 22" key="3">
    <citation type="submission" date="2017-12" db="EMBL/GenBank/DDBJ databases">
        <title>Phylogenetic diversity of female urinary microbiome.</title>
        <authorList>
            <person name="Thomas-White K."/>
            <person name="Wolfe A.J."/>
        </authorList>
    </citation>
    <scope>NUCLEOTIDE SEQUENCE [LARGE SCALE GENOMIC DNA]</scope>
    <source>
        <strain evidence="20 22">UMB0139</strain>
    </source>
</reference>
<keyword evidence="10 16" id="KW-0227">DNA damage</keyword>
<dbReference type="PANTHER" id="PTHR11076">
    <property type="entry name" value="DNA REPAIR POLYMERASE UMUC / TRANSFERASE FAMILY MEMBER"/>
    <property type="match status" value="1"/>
</dbReference>
<dbReference type="GO" id="GO:0003684">
    <property type="term" value="F:damaged DNA binding"/>
    <property type="evidence" value="ECO:0007669"/>
    <property type="project" value="InterPro"/>
</dbReference>
<evidence type="ECO:0000256" key="9">
    <source>
        <dbReference type="ARBA" id="ARBA00022723"/>
    </source>
</evidence>
<dbReference type="HAMAP" id="MF_01113">
    <property type="entry name" value="DNApol_IV"/>
    <property type="match status" value="1"/>
</dbReference>
<evidence type="ECO:0000256" key="6">
    <source>
        <dbReference type="ARBA" id="ARBA00022679"/>
    </source>
</evidence>
<dbReference type="FunFam" id="3.40.1170.60:FF:000001">
    <property type="entry name" value="DNA polymerase IV"/>
    <property type="match status" value="1"/>
</dbReference>
<dbReference type="Gene3D" id="3.30.1490.100">
    <property type="entry name" value="DNA polymerase, Y-family, little finger domain"/>
    <property type="match status" value="1"/>
</dbReference>
<dbReference type="RefSeq" id="WP_067975637.1">
    <property type="nucleotide sequence ID" value="NZ_CAJHKM010000002.1"/>
</dbReference>
<keyword evidence="14 16" id="KW-0234">DNA repair</keyword>
<proteinExistence type="inferred from homology"/>
<dbReference type="EC" id="2.7.7.7" evidence="16"/>
<comment type="subunit">
    <text evidence="3 16">Monomer.</text>
</comment>
<dbReference type="GeneID" id="92903899"/>
<dbReference type="InterPro" id="IPR043502">
    <property type="entry name" value="DNA/RNA_pol_sf"/>
</dbReference>
<dbReference type="InterPro" id="IPR036775">
    <property type="entry name" value="DNA_pol_Y-fam_lit_finger_sf"/>
</dbReference>
<feature type="domain" description="UmuC" evidence="18">
    <location>
        <begin position="20"/>
        <end position="204"/>
    </location>
</feature>
<keyword evidence="8 16" id="KW-0235">DNA replication</keyword>
<evidence type="ECO:0000313" key="22">
    <source>
        <dbReference type="Proteomes" id="UP000234239"/>
    </source>
</evidence>
<dbReference type="GO" id="GO:0006261">
    <property type="term" value="P:DNA-templated DNA replication"/>
    <property type="evidence" value="ECO:0007669"/>
    <property type="project" value="UniProtKB-UniRule"/>
</dbReference>
<dbReference type="EMBL" id="CP014160">
    <property type="protein sequence ID" value="AMB94599.1"/>
    <property type="molecule type" value="Genomic_DNA"/>
</dbReference>
<dbReference type="Pfam" id="PF00817">
    <property type="entry name" value="IMS"/>
    <property type="match status" value="1"/>
</dbReference>
<dbReference type="PANTHER" id="PTHR11076:SF33">
    <property type="entry name" value="DNA POLYMERASE KAPPA"/>
    <property type="match status" value="1"/>
</dbReference>
<keyword evidence="13 16" id="KW-0238">DNA-binding</keyword>
<evidence type="ECO:0000256" key="8">
    <source>
        <dbReference type="ARBA" id="ARBA00022705"/>
    </source>
</evidence>
<dbReference type="GO" id="GO:0000287">
    <property type="term" value="F:magnesium ion binding"/>
    <property type="evidence" value="ECO:0007669"/>
    <property type="project" value="UniProtKB-UniRule"/>
</dbReference>
<feature type="site" description="Substrate discrimination" evidence="16">
    <location>
        <position position="29"/>
    </location>
</feature>
<dbReference type="Pfam" id="PF11798">
    <property type="entry name" value="IMS_HHH"/>
    <property type="match status" value="1"/>
</dbReference>
<dbReference type="FunFam" id="3.30.1490.100:FF:000004">
    <property type="entry name" value="DNA polymerase IV"/>
    <property type="match status" value="1"/>
</dbReference>
<comment type="cofactor">
    <cofactor evidence="16">
        <name>Mg(2+)</name>
        <dbReference type="ChEBI" id="CHEBI:18420"/>
    </cofactor>
    <text evidence="16">Binds 2 magnesium ions per subunit.</text>
</comment>
<keyword evidence="21" id="KW-1185">Reference proteome</keyword>
<reference evidence="19 21" key="1">
    <citation type="journal article" date="2016" name="Genome Announc.">
        <title>Complete Genome Sequences of Aerococcus christensenii CCUG 28831T, Aerococcus sanguinicola CCUG 43001T, Aerococcus urinae CCUG 36881T, Aerococcus urinaeequi CCUG 28094T, Aerococcus urinaehominis CCUG 42038 BT, and Aerococcus viridans CCUG 4311T.</title>
        <authorList>
            <person name="Carkaci D."/>
            <person name="Dargis R."/>
            <person name="Nielsen X.C."/>
            <person name="Skovgaard O."/>
            <person name="Fuursted K."/>
            <person name="Christensen J.J."/>
        </authorList>
    </citation>
    <scope>NUCLEOTIDE SEQUENCE [LARGE SCALE GENOMIC DNA]</scope>
    <source>
        <strain evidence="19 21">CCUG43001</strain>
    </source>
</reference>
<evidence type="ECO:0000256" key="17">
    <source>
        <dbReference type="SAM" id="MobiDB-lite"/>
    </source>
</evidence>
<keyword evidence="4 16" id="KW-0515">Mutator protein</keyword>
<evidence type="ECO:0000313" key="20">
    <source>
        <dbReference type="EMBL" id="PKZ23405.1"/>
    </source>
</evidence>
<dbReference type="OrthoDB" id="9808813at2"/>
<dbReference type="SUPFAM" id="SSF56672">
    <property type="entry name" value="DNA/RNA polymerases"/>
    <property type="match status" value="1"/>
</dbReference>
<dbReference type="InterPro" id="IPR024728">
    <property type="entry name" value="PolY_HhH_motif"/>
</dbReference>
<gene>
    <name evidence="16" type="primary">dinB</name>
    <name evidence="19" type="ORF">AWM72_07450</name>
    <name evidence="20" type="ORF">CYJ28_02305</name>
</gene>
<name>A0A109RDH0_9LACT</name>
<keyword evidence="9 16" id="KW-0479">Metal-binding</keyword>
<evidence type="ECO:0000256" key="5">
    <source>
        <dbReference type="ARBA" id="ARBA00022490"/>
    </source>
</evidence>
<dbReference type="EMBL" id="PKGY01000001">
    <property type="protein sequence ID" value="PKZ23405.1"/>
    <property type="molecule type" value="Genomic_DNA"/>
</dbReference>
<dbReference type="PROSITE" id="PS50173">
    <property type="entry name" value="UMUC"/>
    <property type="match status" value="1"/>
</dbReference>
<evidence type="ECO:0000256" key="12">
    <source>
        <dbReference type="ARBA" id="ARBA00022932"/>
    </source>
</evidence>
<dbReference type="InterPro" id="IPR001126">
    <property type="entry name" value="UmuC"/>
</dbReference>
<evidence type="ECO:0000256" key="3">
    <source>
        <dbReference type="ARBA" id="ARBA00011245"/>
    </source>
</evidence>
<keyword evidence="7 16" id="KW-0548">Nucleotidyltransferase</keyword>
<dbReference type="CDD" id="cd03586">
    <property type="entry name" value="PolY_Pol_IV_kappa"/>
    <property type="match status" value="1"/>
</dbReference>
<comment type="catalytic activity">
    <reaction evidence="15 16">
        <text>DNA(n) + a 2'-deoxyribonucleoside 5'-triphosphate = DNA(n+1) + diphosphate</text>
        <dbReference type="Rhea" id="RHEA:22508"/>
        <dbReference type="Rhea" id="RHEA-COMP:17339"/>
        <dbReference type="Rhea" id="RHEA-COMP:17340"/>
        <dbReference type="ChEBI" id="CHEBI:33019"/>
        <dbReference type="ChEBI" id="CHEBI:61560"/>
        <dbReference type="ChEBI" id="CHEBI:173112"/>
        <dbReference type="EC" id="2.7.7.7"/>
    </reaction>
</comment>
<dbReference type="InterPro" id="IPR043128">
    <property type="entry name" value="Rev_trsase/Diguanyl_cyclase"/>
</dbReference>
<dbReference type="Pfam" id="PF11799">
    <property type="entry name" value="IMS_C"/>
    <property type="match status" value="1"/>
</dbReference>
<feature type="region of interest" description="Disordered" evidence="17">
    <location>
        <begin position="367"/>
        <end position="389"/>
    </location>
</feature>
<keyword evidence="12 16" id="KW-0239">DNA-directed DNA polymerase</keyword>
<dbReference type="GO" id="GO:0006281">
    <property type="term" value="P:DNA repair"/>
    <property type="evidence" value="ECO:0007669"/>
    <property type="project" value="UniProtKB-UniRule"/>
</dbReference>
<comment type="function">
    <text evidence="16">Poorly processive, error-prone DNA polymerase involved in untargeted mutagenesis. Copies undamaged DNA at stalled replication forks, which arise in vivo from mismatched or misaligned primer ends. These misaligned primers can be extended by PolIV. Exhibits no 3'-5' exonuclease (proofreading) activity. May be involved in translesional synthesis, in conjunction with the beta clamp from PolIII.</text>
</comment>
<evidence type="ECO:0000256" key="13">
    <source>
        <dbReference type="ARBA" id="ARBA00023125"/>
    </source>
</evidence>
<accession>A0A109RDH0</accession>
<dbReference type="NCBIfam" id="NF010731">
    <property type="entry name" value="PRK14133.1"/>
    <property type="match status" value="1"/>
</dbReference>
<keyword evidence="6 16" id="KW-0808">Transferase</keyword>